<protein>
    <submittedName>
        <fullName evidence="1">Uncharacterized protein</fullName>
    </submittedName>
</protein>
<name>A0ACC0YQU2_9ROSI</name>
<accession>A0ACC0YQU2</accession>
<evidence type="ECO:0000313" key="2">
    <source>
        <dbReference type="Proteomes" id="UP001163603"/>
    </source>
</evidence>
<keyword evidence="2" id="KW-1185">Reference proteome</keyword>
<proteinExistence type="predicted"/>
<evidence type="ECO:0000313" key="1">
    <source>
        <dbReference type="EMBL" id="KAJ0039631.1"/>
    </source>
</evidence>
<comment type="caution">
    <text evidence="1">The sequence shown here is derived from an EMBL/GenBank/DDBJ whole genome shotgun (WGS) entry which is preliminary data.</text>
</comment>
<sequence length="764" mass="87042">MATAEDKHVWYLHGDLVLRIIEVRRSLNWAAEKLSDINVMSGDYYVRVSVPQSTLARTRIIEKNSQNLFWNDQFFIPLAHPVTELEFQLKAKSFLQSKVIGKAKIPAKRIATGEYISGWFRIESSSRIRTVKDLRLEMKFTPCETNPIYRYGIAGDPELGGVRNTYFPLRKGNQVTLYQDAHVREESLPHVKLEGDQVYKPGTCWEDICEAILDARHLIYIMGWSVYAKIKLIREPTRPLPRGGDLTLGDLLKYKSEEGVRVLLLIWEDKTSRDKYGVQTIVSTIFTHHQKCVIVDTQSSGNKRKITSYEGGIDLCDGRYDTPDHPLFPDVNTDDFRNPSYPAEIKAPRQPWHDLHCRIEGPAAYDVLTNFEQCWRQATPHTKSTRNRKKVSILQDDFLLKIERIPAITSPSLSGSSNGTTLVPQDDDVVQVSEEESPETWHVQILRSIDSGSVEGFLKDVDKAENQNLIRAKHSVIDKSIQTAYIQVIRSAQRFIYIENQYFIGSSYAWPSYKDAGAVNLIPMELALKIASKIRANQRFAVYVIIPMWPEGDPNSRHVQEILFWQSQTMQMMYSVVAQALKDMQRNAHPQDYLNFYCLGKREANPDVSTSSGEKGMIVDDEYVIVGSANINERSMAGSRDTEIAMGAYQPHHAWAKNKRHPHGQIYGYRNSLWAEHLGQLEACFEEPESRECVRTVNQIAGDNWDRFTTTENFTPLQGHLLKYPLKVETDGTVSPLPGHEEFPDTGGTVIGRSSRILNDTLTT</sequence>
<dbReference type="EMBL" id="CM047740">
    <property type="protein sequence ID" value="KAJ0039631.1"/>
    <property type="molecule type" value="Genomic_DNA"/>
</dbReference>
<dbReference type="Proteomes" id="UP001163603">
    <property type="component" value="Chromosome 5"/>
</dbReference>
<organism evidence="1 2">
    <name type="scientific">Pistacia integerrima</name>
    <dbReference type="NCBI Taxonomy" id="434235"/>
    <lineage>
        <taxon>Eukaryota</taxon>
        <taxon>Viridiplantae</taxon>
        <taxon>Streptophyta</taxon>
        <taxon>Embryophyta</taxon>
        <taxon>Tracheophyta</taxon>
        <taxon>Spermatophyta</taxon>
        <taxon>Magnoliopsida</taxon>
        <taxon>eudicotyledons</taxon>
        <taxon>Gunneridae</taxon>
        <taxon>Pentapetalae</taxon>
        <taxon>rosids</taxon>
        <taxon>malvids</taxon>
        <taxon>Sapindales</taxon>
        <taxon>Anacardiaceae</taxon>
        <taxon>Pistacia</taxon>
    </lineage>
</organism>
<gene>
    <name evidence="1" type="ORF">Pint_28743</name>
</gene>
<reference evidence="2" key="1">
    <citation type="journal article" date="2023" name="G3 (Bethesda)">
        <title>Genome assembly and association tests identify interacting loci associated with vigor, precocity, and sex in interspecific pistachio rootstocks.</title>
        <authorList>
            <person name="Palmer W."/>
            <person name="Jacygrad E."/>
            <person name="Sagayaradj S."/>
            <person name="Cavanaugh K."/>
            <person name="Han R."/>
            <person name="Bertier L."/>
            <person name="Beede B."/>
            <person name="Kafkas S."/>
            <person name="Golino D."/>
            <person name="Preece J."/>
            <person name="Michelmore R."/>
        </authorList>
    </citation>
    <scope>NUCLEOTIDE SEQUENCE [LARGE SCALE GENOMIC DNA]</scope>
</reference>